<keyword evidence="9 12" id="KW-0472">Membrane</keyword>
<keyword evidence="6 11" id="KW-0999">Mitochondrion inner membrane</keyword>
<reference evidence="13 14" key="2">
    <citation type="submission" date="2018-11" db="EMBL/GenBank/DDBJ databases">
        <authorList>
            <consortium name="Pathogen Informatics"/>
        </authorList>
    </citation>
    <scope>NUCLEOTIDE SEQUENCE [LARGE SCALE GENOMIC DNA]</scope>
</reference>
<sequence>MHANMAAESVHKITLSPPKPVSPFIRTARWGLLFTGMLYGAIRLKYLQVREVGRQKKNKAILARRKAEYDQWMEYQAEQSMKQLLRESGMEE</sequence>
<evidence type="ECO:0000256" key="6">
    <source>
        <dbReference type="ARBA" id="ARBA00022792"/>
    </source>
</evidence>
<protein>
    <recommendedName>
        <fullName evidence="11">ATP synthase F(0) complex subunit e, mitochondrial</fullName>
    </recommendedName>
</protein>
<name>A0A0R3SWN3_HYMDI</name>
<dbReference type="GO" id="GO:0015986">
    <property type="term" value="P:proton motive force-driven ATP synthesis"/>
    <property type="evidence" value="ECO:0007669"/>
    <property type="project" value="InterPro"/>
</dbReference>
<keyword evidence="3 11" id="KW-0813">Transport</keyword>
<evidence type="ECO:0000256" key="3">
    <source>
        <dbReference type="ARBA" id="ARBA00022448"/>
    </source>
</evidence>
<organism evidence="15">
    <name type="scientific">Hymenolepis diminuta</name>
    <name type="common">Rat tapeworm</name>
    <dbReference type="NCBI Taxonomy" id="6216"/>
    <lineage>
        <taxon>Eukaryota</taxon>
        <taxon>Metazoa</taxon>
        <taxon>Spiralia</taxon>
        <taxon>Lophotrochozoa</taxon>
        <taxon>Platyhelminthes</taxon>
        <taxon>Cestoda</taxon>
        <taxon>Eucestoda</taxon>
        <taxon>Cyclophyllidea</taxon>
        <taxon>Hymenolepididae</taxon>
        <taxon>Hymenolepis</taxon>
    </lineage>
</organism>
<dbReference type="STRING" id="6216.A0A0R3SWN3"/>
<evidence type="ECO:0000256" key="8">
    <source>
        <dbReference type="ARBA" id="ARBA00023128"/>
    </source>
</evidence>
<dbReference type="Proteomes" id="UP000274504">
    <property type="component" value="Unassembled WGS sequence"/>
</dbReference>
<keyword evidence="12" id="KW-1133">Transmembrane helix</keyword>
<evidence type="ECO:0000256" key="1">
    <source>
        <dbReference type="ARBA" id="ARBA00004273"/>
    </source>
</evidence>
<keyword evidence="7 11" id="KW-0406">Ion transport</keyword>
<keyword evidence="12" id="KW-0812">Transmembrane</keyword>
<comment type="subcellular location">
    <subcellularLocation>
        <location evidence="1 11">Mitochondrion inner membrane</location>
    </subcellularLocation>
</comment>
<proteinExistence type="inferred from homology"/>
<keyword evidence="5 11" id="KW-0375">Hydrogen ion transport</keyword>
<comment type="subunit">
    <text evidence="11">F-type ATPases have 2 components, CF(1) - the catalytic core - and CF(0) - the membrane proton channel. CF(1) and CF(0) have multiple subunits.</text>
</comment>
<dbReference type="OrthoDB" id="9982108at2759"/>
<accession>A0A0R3SWN3</accession>
<dbReference type="GO" id="GO:0015078">
    <property type="term" value="F:proton transmembrane transporter activity"/>
    <property type="evidence" value="ECO:0007669"/>
    <property type="project" value="InterPro"/>
</dbReference>
<dbReference type="InterPro" id="IPR008386">
    <property type="entry name" value="ATP_synth_F0_esu_mt"/>
</dbReference>
<evidence type="ECO:0000256" key="2">
    <source>
        <dbReference type="ARBA" id="ARBA00007333"/>
    </source>
</evidence>
<keyword evidence="4 11" id="KW-0138">CF(0)</keyword>
<evidence type="ECO:0000313" key="15">
    <source>
        <dbReference type="WBParaSite" id="HDID_0001010701-mRNA-1"/>
    </source>
</evidence>
<feature type="transmembrane region" description="Helical" evidence="12">
    <location>
        <begin position="28"/>
        <end position="47"/>
    </location>
</feature>
<dbReference type="Pfam" id="PF05680">
    <property type="entry name" value="ATP-synt_E"/>
    <property type="match status" value="1"/>
</dbReference>
<dbReference type="EMBL" id="UYSG01011525">
    <property type="protein sequence ID" value="VDL62696.1"/>
    <property type="molecule type" value="Genomic_DNA"/>
</dbReference>
<comment type="function">
    <text evidence="11">Subunit e, of the mitochondrial membrane ATP synthase complex (F(1)F(0) ATP synthase or Complex V) that produces ATP from ADP in the presence of a proton gradient across the membrane which is generated by electron transport complexes of the respiratory chain. ATP synthase complex consist of a soluble F(1) head domain - the catalytic core - and a membrane F(1) domain - the membrane proton channel. These two domains are linked by a central stalk rotating inside the F(1) region and a stationary peripheral stalk. During catalysis, ATP synthesis in the catalytic domain of F(1) is coupled via a rotary mechanism of the central stalk subunits to proton translocation. In vivo, can only synthesize ATP although its ATP hydrolase activity can be activated artificially in vitro. Part of the complex F(0) domain.</text>
</comment>
<evidence type="ECO:0000256" key="9">
    <source>
        <dbReference type="ARBA" id="ARBA00023136"/>
    </source>
</evidence>
<reference evidence="15" key="1">
    <citation type="submission" date="2017-02" db="UniProtKB">
        <authorList>
            <consortium name="WormBaseParasite"/>
        </authorList>
    </citation>
    <scope>IDENTIFICATION</scope>
</reference>
<evidence type="ECO:0000256" key="5">
    <source>
        <dbReference type="ARBA" id="ARBA00022781"/>
    </source>
</evidence>
<evidence type="ECO:0000256" key="10">
    <source>
        <dbReference type="ARBA" id="ARBA00023310"/>
    </source>
</evidence>
<keyword evidence="8 11" id="KW-0496">Mitochondrion</keyword>
<dbReference type="GO" id="GO:0045259">
    <property type="term" value="C:proton-transporting ATP synthase complex"/>
    <property type="evidence" value="ECO:0007669"/>
    <property type="project" value="UniProtKB-UniRule"/>
</dbReference>
<evidence type="ECO:0000313" key="14">
    <source>
        <dbReference type="Proteomes" id="UP000274504"/>
    </source>
</evidence>
<evidence type="ECO:0000256" key="11">
    <source>
        <dbReference type="RuleBase" id="RU367005"/>
    </source>
</evidence>
<comment type="similarity">
    <text evidence="2 11">Belongs to the ATPase e subunit family.</text>
</comment>
<dbReference type="AlphaFoldDB" id="A0A0R3SWN3"/>
<evidence type="ECO:0000256" key="7">
    <source>
        <dbReference type="ARBA" id="ARBA00023065"/>
    </source>
</evidence>
<evidence type="ECO:0000256" key="12">
    <source>
        <dbReference type="SAM" id="Phobius"/>
    </source>
</evidence>
<keyword evidence="10 11" id="KW-0066">ATP synthesis</keyword>
<gene>
    <name evidence="13" type="ORF">HDID_LOCUS10105</name>
</gene>
<evidence type="ECO:0000313" key="13">
    <source>
        <dbReference type="EMBL" id="VDL62696.1"/>
    </source>
</evidence>
<dbReference type="WBParaSite" id="HDID_0001010701-mRNA-1">
    <property type="protein sequence ID" value="HDID_0001010701-mRNA-1"/>
    <property type="gene ID" value="HDID_0001010701"/>
</dbReference>
<dbReference type="GO" id="GO:0005743">
    <property type="term" value="C:mitochondrial inner membrane"/>
    <property type="evidence" value="ECO:0007669"/>
    <property type="project" value="UniProtKB-SubCell"/>
</dbReference>
<evidence type="ECO:0000256" key="4">
    <source>
        <dbReference type="ARBA" id="ARBA00022547"/>
    </source>
</evidence>